<evidence type="ECO:0000313" key="2">
    <source>
        <dbReference type="Proteomes" id="UP001168096"/>
    </source>
</evidence>
<dbReference type="Proteomes" id="UP001168096">
    <property type="component" value="Unassembled WGS sequence"/>
</dbReference>
<reference evidence="1" key="1">
    <citation type="submission" date="2024-11" db="EMBL/GenBank/DDBJ databases">
        <title>Description of Massilia orientalis sp. nov., isolated from rhizosphere soil of Ageratina adenophora.</title>
        <authorList>
            <person name="Wang Y."/>
        </authorList>
    </citation>
    <scope>NUCLEOTIDE SEQUENCE</scope>
    <source>
        <strain evidence="1">YIM B02787</strain>
    </source>
</reference>
<evidence type="ECO:0000313" key="1">
    <source>
        <dbReference type="EMBL" id="MFJ1472496.1"/>
    </source>
</evidence>
<gene>
    <name evidence="1" type="ORF">QPK29_032720</name>
</gene>
<keyword evidence="2" id="KW-1185">Reference proteome</keyword>
<comment type="caution">
    <text evidence="1">The sequence shown here is derived from an EMBL/GenBank/DDBJ whole genome shotgun (WGS) entry which is preliminary data.</text>
</comment>
<dbReference type="EMBL" id="JASNRB020000051">
    <property type="protein sequence ID" value="MFJ1472496.1"/>
    <property type="molecule type" value="Genomic_DNA"/>
</dbReference>
<accession>A0ACC7MKU0</accession>
<name>A0ACC7MKU0_9BURK</name>
<sequence>MQEVEKSDRKLEQTSASNAKCDGGSISGVGKRRPGRPAVDRDIRNIILDVAEQLFAEKGYVLTATREIAQQADVRQSMISYYFQSKRALFEAVFKRRAIRLAEQREQCLDELLARTGGKPAVAEVIRAYLAPQFALKRSGPGGMAFVRLQARLHNEPEEFAFQLRREVYDRCVKRYVAVLERLLPHVDPADINWRMVFLVGTYLYMMAGVDRLEDLSDGRFKSADLDELTARMTNFLASGFEAPSTPQEW</sequence>
<organism evidence="1 2">
    <name type="scientific">Massilia orientalis</name>
    <dbReference type="NCBI Taxonomy" id="3050128"/>
    <lineage>
        <taxon>Bacteria</taxon>
        <taxon>Pseudomonadati</taxon>
        <taxon>Pseudomonadota</taxon>
        <taxon>Betaproteobacteria</taxon>
        <taxon>Burkholderiales</taxon>
        <taxon>Oxalobacteraceae</taxon>
        <taxon>Telluria group</taxon>
        <taxon>Massilia</taxon>
    </lineage>
</organism>
<protein>
    <submittedName>
        <fullName evidence="1">TetR/AcrR family transcriptional regulator</fullName>
    </submittedName>
</protein>
<proteinExistence type="predicted"/>